<keyword evidence="2" id="KW-0812">Transmembrane</keyword>
<sequence>MMASTANTGSTFSDASYSSDSLKQNPPSSPPPHFPNSRNSNNSSNYPPQRRSQSSSPPRRPPPQHLEAIQTQRAQASVTFRPVSTTSSEMGLGSALNTSHSNSSNSFQSQGQGQGQGQGEEEERQSPVSYSDLALVSAGTTMTPGQDMFPITPSTLVDSSSPMTERSVVDSPGPFHIIPLSPSYRPSPPLHHSQYLYRHASVRMQTPSYPTLSSAQQQQLLQQPQQRMGGAGSNNKSQSSSNRRDSQIYNNNSYGQSKQLQQQGSQGMDLTYSSSSDDPRFQHLPNLWQVLHRKTLPPVCLFNFYLYMRDYERSSEEVDFWLDVTAHEVLWRLYVRATKRRQALAAAERAEKEHEREAARLEAERWKSQIDEDEDQGLKKGHKHKPSVTPEMYEPHWSAANRYLELTSSGAGSSSAPSSPPLAKEATTTIALSSTTAAPHVRELSSEPITLFHGVSPKSPLSPSTTLGRAYSVSGPGGTIAGSTPLRRGMTRSGRGSQELIQETGGAMSTRPTTTTITTALRTAPSIAPPAHAGSDATGTTATTNTNNKPAANGRSNSTTPRRAMTSGMAGVTKEDLQRSAERIYFRYLIPQAEKPVRIPGAVRQRVAALMDSNMMASLNNPVSPISQNDPTATDAGVQKRDSGNTGNSKDSNKSNRNSHVNHNNNGAAVSFPESAQTGGGGGGGGEGAGGASQGGMLKRKTNLKASFSTASAAHREKSSSSNAHEKKPPLRAAAATGPAVTLTTNPALMQPDQDLGLVFAEAREIVFEGMESYYFPRFLKARAYGNLVHSQRLTRLFLGLFILFVGFVVVLCLIFMNVRPRSTRAWFNLCPILVLFGVSETKWMQFAKVKEPYILMLHRQRALKVMAVAILYTACVGTIFGVVPGHRL</sequence>
<reference evidence="4" key="2">
    <citation type="journal article" date="2022" name="Microbiol. Resour. Announc.">
        <title>Whole-Genome Sequence of Entomortierella parvispora E1425, a Mucoromycotan Fungus Associated with Burkholderiaceae-Related Endosymbiotic Bacteria.</title>
        <authorList>
            <person name="Herlambang A."/>
            <person name="Guo Y."/>
            <person name="Takashima Y."/>
            <person name="Narisawa K."/>
            <person name="Ohta H."/>
            <person name="Nishizawa T."/>
        </authorList>
    </citation>
    <scope>NUCLEOTIDE SEQUENCE</scope>
    <source>
        <strain evidence="4">E1425</strain>
    </source>
</reference>
<feature type="region of interest" description="Disordered" evidence="1">
    <location>
        <begin position="526"/>
        <end position="572"/>
    </location>
</feature>
<feature type="region of interest" description="Disordered" evidence="1">
    <location>
        <begin position="207"/>
        <end position="277"/>
    </location>
</feature>
<feature type="transmembrane region" description="Helical" evidence="2">
    <location>
        <begin position="797"/>
        <end position="819"/>
    </location>
</feature>
<gene>
    <name evidence="4" type="ORF">EMPS_08515</name>
</gene>
<dbReference type="GO" id="GO:0008104">
    <property type="term" value="P:intracellular protein localization"/>
    <property type="evidence" value="ECO:0007669"/>
    <property type="project" value="TreeGrafter"/>
</dbReference>
<reference evidence="4" key="1">
    <citation type="submission" date="2021-11" db="EMBL/GenBank/DDBJ databases">
        <authorList>
            <person name="Herlambang A."/>
            <person name="Guo Y."/>
            <person name="Takashima Y."/>
            <person name="Nishizawa T."/>
        </authorList>
    </citation>
    <scope>NUCLEOTIDE SEQUENCE</scope>
    <source>
        <strain evidence="4">E1425</strain>
    </source>
</reference>
<dbReference type="Proteomes" id="UP000827284">
    <property type="component" value="Unassembled WGS sequence"/>
</dbReference>
<dbReference type="SUPFAM" id="SSF48097">
    <property type="entry name" value="Regulator of G-protein signaling, RGS"/>
    <property type="match status" value="1"/>
</dbReference>
<evidence type="ECO:0000256" key="2">
    <source>
        <dbReference type="SAM" id="Phobius"/>
    </source>
</evidence>
<organism evidence="4 5">
    <name type="scientific">Entomortierella parvispora</name>
    <dbReference type="NCBI Taxonomy" id="205924"/>
    <lineage>
        <taxon>Eukaryota</taxon>
        <taxon>Fungi</taxon>
        <taxon>Fungi incertae sedis</taxon>
        <taxon>Mucoromycota</taxon>
        <taxon>Mortierellomycotina</taxon>
        <taxon>Mortierellomycetes</taxon>
        <taxon>Mortierellales</taxon>
        <taxon>Mortierellaceae</taxon>
        <taxon>Entomortierella</taxon>
    </lineage>
</organism>
<evidence type="ECO:0000256" key="1">
    <source>
        <dbReference type="SAM" id="MobiDB-lite"/>
    </source>
</evidence>
<feature type="compositionally biased region" description="Low complexity" evidence="1">
    <location>
        <begin position="253"/>
        <end position="267"/>
    </location>
</feature>
<feature type="compositionally biased region" description="Low complexity" evidence="1">
    <location>
        <begin position="99"/>
        <end position="111"/>
    </location>
</feature>
<feature type="transmembrane region" description="Helical" evidence="2">
    <location>
        <begin position="826"/>
        <end position="846"/>
    </location>
</feature>
<feature type="compositionally biased region" description="Gly residues" evidence="1">
    <location>
        <begin position="678"/>
        <end position="694"/>
    </location>
</feature>
<feature type="compositionally biased region" description="Low complexity" evidence="1">
    <location>
        <begin position="35"/>
        <end position="57"/>
    </location>
</feature>
<evidence type="ECO:0000313" key="5">
    <source>
        <dbReference type="Proteomes" id="UP000827284"/>
    </source>
</evidence>
<keyword evidence="2" id="KW-1133">Transmembrane helix</keyword>
<feature type="compositionally biased region" description="Polar residues" evidence="1">
    <location>
        <begin position="152"/>
        <end position="164"/>
    </location>
</feature>
<keyword evidence="2" id="KW-0472">Membrane</keyword>
<dbReference type="PANTHER" id="PTHR13155:SF1">
    <property type="entry name" value="A-KINASE ANCHOR PROTEIN 10, MITOCHONDRIAL"/>
    <property type="match status" value="1"/>
</dbReference>
<dbReference type="InterPro" id="IPR044926">
    <property type="entry name" value="RGS_subdomain_2"/>
</dbReference>
<feature type="compositionally biased region" description="Low complexity" evidence="1">
    <location>
        <begin position="10"/>
        <end position="21"/>
    </location>
</feature>
<dbReference type="OrthoDB" id="5584247at2759"/>
<feature type="region of interest" description="Disordered" evidence="1">
    <location>
        <begin position="369"/>
        <end position="391"/>
    </location>
</feature>
<dbReference type="PROSITE" id="PS50132">
    <property type="entry name" value="RGS"/>
    <property type="match status" value="1"/>
</dbReference>
<feature type="compositionally biased region" description="Polar residues" evidence="1">
    <location>
        <begin position="69"/>
        <end position="89"/>
    </location>
</feature>
<feature type="compositionally biased region" description="Basic and acidic residues" evidence="1">
    <location>
        <begin position="714"/>
        <end position="729"/>
    </location>
</feature>
<feature type="region of interest" description="Disordered" evidence="1">
    <location>
        <begin position="1"/>
        <end position="129"/>
    </location>
</feature>
<dbReference type="GO" id="GO:0005886">
    <property type="term" value="C:plasma membrane"/>
    <property type="evidence" value="ECO:0007669"/>
    <property type="project" value="TreeGrafter"/>
</dbReference>
<dbReference type="PANTHER" id="PTHR13155">
    <property type="entry name" value="A-KINASE ANCHOR PROTEINS"/>
    <property type="match status" value="1"/>
</dbReference>
<feature type="region of interest" description="Disordered" evidence="1">
    <location>
        <begin position="471"/>
        <end position="493"/>
    </location>
</feature>
<dbReference type="AlphaFoldDB" id="A0A9P3HGH7"/>
<name>A0A9P3HGH7_9FUNG</name>
<evidence type="ECO:0000259" key="3">
    <source>
        <dbReference type="PROSITE" id="PS50132"/>
    </source>
</evidence>
<feature type="compositionally biased region" description="Polar residues" evidence="1">
    <location>
        <begin position="620"/>
        <end position="632"/>
    </location>
</feature>
<feature type="region of interest" description="Disordered" evidence="1">
    <location>
        <begin position="141"/>
        <end position="169"/>
    </location>
</feature>
<feature type="compositionally biased region" description="Low complexity" evidence="1">
    <location>
        <begin position="526"/>
        <end position="554"/>
    </location>
</feature>
<comment type="caution">
    <text evidence="4">The sequence shown here is derived from an EMBL/GenBank/DDBJ whole genome shotgun (WGS) entry which is preliminary data.</text>
</comment>
<dbReference type="InterPro" id="IPR036305">
    <property type="entry name" value="RGS_sf"/>
</dbReference>
<protein>
    <recommendedName>
        <fullName evidence="3">RGS domain-containing protein</fullName>
    </recommendedName>
</protein>
<dbReference type="InterPro" id="IPR016137">
    <property type="entry name" value="RGS"/>
</dbReference>
<feature type="region of interest" description="Disordered" evidence="1">
    <location>
        <begin position="620"/>
        <end position="737"/>
    </location>
</feature>
<dbReference type="EMBL" id="BQFW01000012">
    <property type="protein sequence ID" value="GJJ76156.1"/>
    <property type="molecule type" value="Genomic_DNA"/>
</dbReference>
<evidence type="ECO:0000313" key="4">
    <source>
        <dbReference type="EMBL" id="GJJ76156.1"/>
    </source>
</evidence>
<dbReference type="InterPro" id="IPR052246">
    <property type="entry name" value="Cell_Polariz_PKAAnc"/>
</dbReference>
<proteinExistence type="predicted"/>
<feature type="transmembrane region" description="Helical" evidence="2">
    <location>
        <begin position="866"/>
        <end position="884"/>
    </location>
</feature>
<dbReference type="Gene3D" id="1.10.167.10">
    <property type="entry name" value="Regulator of G-protein Signalling 4, domain 2"/>
    <property type="match status" value="1"/>
</dbReference>
<feature type="compositionally biased region" description="Low complexity" evidence="1">
    <location>
        <begin position="216"/>
        <end position="226"/>
    </location>
</feature>
<feature type="compositionally biased region" description="Low complexity" evidence="1">
    <location>
        <begin position="655"/>
        <end position="666"/>
    </location>
</feature>
<accession>A0A9P3HGH7</accession>
<keyword evidence="5" id="KW-1185">Reference proteome</keyword>
<feature type="domain" description="RGS" evidence="3">
    <location>
        <begin position="759"/>
        <end position="789"/>
    </location>
</feature>